<name>A0A0L0C6I6_LUCCU</name>
<protein>
    <submittedName>
        <fullName evidence="1">Uncharacterized protein</fullName>
    </submittedName>
</protein>
<feature type="non-terminal residue" evidence="1">
    <location>
        <position position="33"/>
    </location>
</feature>
<evidence type="ECO:0000313" key="2">
    <source>
        <dbReference type="Proteomes" id="UP000037069"/>
    </source>
</evidence>
<evidence type="ECO:0000313" key="1">
    <source>
        <dbReference type="EMBL" id="KNC27049.1"/>
    </source>
</evidence>
<comment type="caution">
    <text evidence="1">The sequence shown here is derived from an EMBL/GenBank/DDBJ whole genome shotgun (WGS) entry which is preliminary data.</text>
</comment>
<accession>A0A0L0C6I6</accession>
<proteinExistence type="predicted"/>
<sequence length="33" mass="3726">MTNTDSLNTTPFSVKDILNMVNQNDGYEYGTLE</sequence>
<dbReference type="AlphaFoldDB" id="A0A0L0C6I6"/>
<keyword evidence="2" id="KW-1185">Reference proteome</keyword>
<dbReference type="EMBL" id="JRES01000937">
    <property type="protein sequence ID" value="KNC27049.1"/>
    <property type="molecule type" value="Genomic_DNA"/>
</dbReference>
<reference evidence="1 2" key="1">
    <citation type="journal article" date="2015" name="Nat. Commun.">
        <title>Lucilia cuprina genome unlocks parasitic fly biology to underpin future interventions.</title>
        <authorList>
            <person name="Anstead C.A."/>
            <person name="Korhonen P.K."/>
            <person name="Young N.D."/>
            <person name="Hall R.S."/>
            <person name="Jex A.R."/>
            <person name="Murali S.C."/>
            <person name="Hughes D.S."/>
            <person name="Lee S.F."/>
            <person name="Perry T."/>
            <person name="Stroehlein A.J."/>
            <person name="Ansell B.R."/>
            <person name="Breugelmans B."/>
            <person name="Hofmann A."/>
            <person name="Qu J."/>
            <person name="Dugan S."/>
            <person name="Lee S.L."/>
            <person name="Chao H."/>
            <person name="Dinh H."/>
            <person name="Han Y."/>
            <person name="Doddapaneni H.V."/>
            <person name="Worley K.C."/>
            <person name="Muzny D.M."/>
            <person name="Ioannidis P."/>
            <person name="Waterhouse R.M."/>
            <person name="Zdobnov E.M."/>
            <person name="James P.J."/>
            <person name="Bagnall N.H."/>
            <person name="Kotze A.C."/>
            <person name="Gibbs R.A."/>
            <person name="Richards S."/>
            <person name="Batterham P."/>
            <person name="Gasser R.B."/>
        </authorList>
    </citation>
    <scope>NUCLEOTIDE SEQUENCE [LARGE SCALE GENOMIC DNA]</scope>
    <source>
        <strain evidence="1 2">LS</strain>
        <tissue evidence="1">Full body</tissue>
    </source>
</reference>
<organism evidence="1 2">
    <name type="scientific">Lucilia cuprina</name>
    <name type="common">Green bottle fly</name>
    <name type="synonym">Australian sheep blowfly</name>
    <dbReference type="NCBI Taxonomy" id="7375"/>
    <lineage>
        <taxon>Eukaryota</taxon>
        <taxon>Metazoa</taxon>
        <taxon>Ecdysozoa</taxon>
        <taxon>Arthropoda</taxon>
        <taxon>Hexapoda</taxon>
        <taxon>Insecta</taxon>
        <taxon>Pterygota</taxon>
        <taxon>Neoptera</taxon>
        <taxon>Endopterygota</taxon>
        <taxon>Diptera</taxon>
        <taxon>Brachycera</taxon>
        <taxon>Muscomorpha</taxon>
        <taxon>Oestroidea</taxon>
        <taxon>Calliphoridae</taxon>
        <taxon>Luciliinae</taxon>
        <taxon>Lucilia</taxon>
    </lineage>
</organism>
<gene>
    <name evidence="1" type="ORF">FF38_10137</name>
</gene>
<dbReference type="Proteomes" id="UP000037069">
    <property type="component" value="Unassembled WGS sequence"/>
</dbReference>